<dbReference type="AlphaFoldDB" id="A0A834XC49"/>
<reference evidence="2" key="1">
    <citation type="submission" date="2020-09" db="EMBL/GenBank/DDBJ databases">
        <title>Genome-Enabled Discovery of Anthraquinone Biosynthesis in Senna tora.</title>
        <authorList>
            <person name="Kang S.-H."/>
            <person name="Pandey R.P."/>
            <person name="Lee C.-M."/>
            <person name="Sim J.-S."/>
            <person name="Jeong J.-T."/>
            <person name="Choi B.-S."/>
            <person name="Jung M."/>
            <person name="Ginzburg D."/>
            <person name="Zhao K."/>
            <person name="Won S.Y."/>
            <person name="Oh T.-J."/>
            <person name="Yu Y."/>
            <person name="Kim N.-H."/>
            <person name="Lee O.R."/>
            <person name="Lee T.-H."/>
            <person name="Bashyal P."/>
            <person name="Kim T.-S."/>
            <person name="Lee W.-H."/>
            <person name="Kawkins C."/>
            <person name="Kim C.-K."/>
            <person name="Kim J.S."/>
            <person name="Ahn B.O."/>
            <person name="Rhee S.Y."/>
            <person name="Sohng J.K."/>
        </authorList>
    </citation>
    <scope>NUCLEOTIDE SEQUENCE</scope>
    <source>
        <tissue evidence="2">Leaf</tissue>
    </source>
</reference>
<feature type="compositionally biased region" description="Basic and acidic residues" evidence="1">
    <location>
        <begin position="13"/>
        <end position="28"/>
    </location>
</feature>
<protein>
    <submittedName>
        <fullName evidence="2">Uncharacterized protein</fullName>
    </submittedName>
</protein>
<comment type="caution">
    <text evidence="2">The sequence shown here is derived from an EMBL/GenBank/DDBJ whole genome shotgun (WGS) entry which is preliminary data.</text>
</comment>
<gene>
    <name evidence="2" type="ORF">G2W53_004587</name>
</gene>
<sequence>MSEGSHGEVLNDDTEHSWRSVKRVRTDGTQDLESGTEDMEVLNAIEDVLPQEEYEEWCKPWRMSLIVTLLGKRMGVNFMRQQLEKQWMSKGNLQIIDIS</sequence>
<organism evidence="2 3">
    <name type="scientific">Senna tora</name>
    <dbReference type="NCBI Taxonomy" id="362788"/>
    <lineage>
        <taxon>Eukaryota</taxon>
        <taxon>Viridiplantae</taxon>
        <taxon>Streptophyta</taxon>
        <taxon>Embryophyta</taxon>
        <taxon>Tracheophyta</taxon>
        <taxon>Spermatophyta</taxon>
        <taxon>Magnoliopsida</taxon>
        <taxon>eudicotyledons</taxon>
        <taxon>Gunneridae</taxon>
        <taxon>Pentapetalae</taxon>
        <taxon>rosids</taxon>
        <taxon>fabids</taxon>
        <taxon>Fabales</taxon>
        <taxon>Fabaceae</taxon>
        <taxon>Caesalpinioideae</taxon>
        <taxon>Cassia clade</taxon>
        <taxon>Senna</taxon>
    </lineage>
</organism>
<accession>A0A834XC49</accession>
<name>A0A834XC49_9FABA</name>
<evidence type="ECO:0000313" key="3">
    <source>
        <dbReference type="Proteomes" id="UP000634136"/>
    </source>
</evidence>
<feature type="region of interest" description="Disordered" evidence="1">
    <location>
        <begin position="1"/>
        <end position="36"/>
    </location>
</feature>
<dbReference type="Proteomes" id="UP000634136">
    <property type="component" value="Unassembled WGS sequence"/>
</dbReference>
<evidence type="ECO:0000313" key="2">
    <source>
        <dbReference type="EMBL" id="KAF7842289.1"/>
    </source>
</evidence>
<evidence type="ECO:0000256" key="1">
    <source>
        <dbReference type="SAM" id="MobiDB-lite"/>
    </source>
</evidence>
<keyword evidence="3" id="KW-1185">Reference proteome</keyword>
<proteinExistence type="predicted"/>
<dbReference type="OrthoDB" id="1436208at2759"/>
<dbReference type="EMBL" id="JAAIUW010000002">
    <property type="protein sequence ID" value="KAF7842289.1"/>
    <property type="molecule type" value="Genomic_DNA"/>
</dbReference>